<accession>A0AAD5SV27</accession>
<sequence>MNLDHLNQELDEFEDFVANYTRQMNDILTKTEPEVGASKDTSIEIKKLAPTNEHEESVKENSDFFKTHVASAADPDPPTQIFSEKKYDKISKTSLDYSRFDKIMAEELSDNESSEEVSNSQELPISTQSSSKNTTPKNKPYSLKSTAPFFTVSEKILEIAQSYKILGNAAVSVADYPIALNHYTNAIETCLHPKREQIIKHENATSRAKRNNNNSESDDPFAFLEKIKMPDPEPIIPDPTLYANRAHAHRGVRDFAAMLEDCDLALETRKAHINIAINYKVLWRRGFARLMLNQFEKAKEDFEQVLKSPHVTANEKHVLIEVQKIILICDEFFDQEQKDAVFFKDSISNEAANQLGPQAQTNFEDFIERLISNETKTSKNPDVEFEMAVKRLESSETRKIFRVFNGFSKLFGDDEHENQSLIPAKTILRIVPVILKLIRTDKDNARELAKNNRITIIVDFAQKSKNYPEIFSEITKLLSICSGIDACIFSITSSIDAPTIQTWTEFIQTGINAICDHPLNVQNIPSSQAIADFLQFLTICLAHDHKTVFTKWKICPTKIIAALKNAINHCATFSAAISAVTTVTALKGAPKQLVVELCKQRDVFVDSLLANELSEESFACDSVAAMSCLHNIVAISMDPLGSEVATRAVRDVIGKVGGKVHSTLAGSVLAKIQARNPEVAKRCVDDVGGAFWLRNLLVAMKQGEGGIRVGCLSESRRGGGNFDDVANQIQVLAGWLMQVDGKNDAVAKFRQECGFEIICDLIVRAAQIVSDNIGKDELNDISFDRFVGNLSLAVSECLIEAADAEIFSSLGITDPMVKLLRYSASKKLLTKKSSCKNISIACARLAQNEKARNRMRDLKAIELLYGIGAKII</sequence>
<dbReference type="AlphaFoldDB" id="A0AAD5SV27"/>
<evidence type="ECO:0000256" key="1">
    <source>
        <dbReference type="ARBA" id="ARBA00022803"/>
    </source>
</evidence>
<gene>
    <name evidence="3" type="ORF">HK100_002660</name>
</gene>
<dbReference type="Gene3D" id="1.25.40.10">
    <property type="entry name" value="Tetratricopeptide repeat domain"/>
    <property type="match status" value="1"/>
</dbReference>
<dbReference type="EMBL" id="JADGJH010001624">
    <property type="protein sequence ID" value="KAJ3111505.1"/>
    <property type="molecule type" value="Genomic_DNA"/>
</dbReference>
<dbReference type="InterPro" id="IPR019734">
    <property type="entry name" value="TPR_rpt"/>
</dbReference>
<keyword evidence="4" id="KW-1185">Reference proteome</keyword>
<feature type="region of interest" description="Disordered" evidence="2">
    <location>
        <begin position="108"/>
        <end position="140"/>
    </location>
</feature>
<protein>
    <submittedName>
        <fullName evidence="3">Uncharacterized protein</fullName>
    </submittedName>
</protein>
<evidence type="ECO:0000256" key="2">
    <source>
        <dbReference type="SAM" id="MobiDB-lite"/>
    </source>
</evidence>
<feature type="compositionally biased region" description="Basic and acidic residues" evidence="2">
    <location>
        <begin position="41"/>
        <end position="61"/>
    </location>
</feature>
<evidence type="ECO:0000313" key="3">
    <source>
        <dbReference type="EMBL" id="KAJ3111505.1"/>
    </source>
</evidence>
<comment type="caution">
    <text evidence="3">The sequence shown here is derived from an EMBL/GenBank/DDBJ whole genome shotgun (WGS) entry which is preliminary data.</text>
</comment>
<evidence type="ECO:0000313" key="4">
    <source>
        <dbReference type="Proteomes" id="UP001211907"/>
    </source>
</evidence>
<dbReference type="GO" id="GO:0101031">
    <property type="term" value="C:protein folding chaperone complex"/>
    <property type="evidence" value="ECO:0007669"/>
    <property type="project" value="TreeGrafter"/>
</dbReference>
<feature type="region of interest" description="Disordered" evidence="2">
    <location>
        <begin position="32"/>
        <end position="61"/>
    </location>
</feature>
<dbReference type="SUPFAM" id="SSF48452">
    <property type="entry name" value="TPR-like"/>
    <property type="match status" value="1"/>
</dbReference>
<dbReference type="InterPro" id="IPR051966">
    <property type="entry name" value="RPAP3"/>
</dbReference>
<keyword evidence="1" id="KW-0802">TPR repeat</keyword>
<name>A0AAD5SV27_9FUNG</name>
<dbReference type="Proteomes" id="UP001211907">
    <property type="component" value="Unassembled WGS sequence"/>
</dbReference>
<reference evidence="3" key="1">
    <citation type="submission" date="2020-05" db="EMBL/GenBank/DDBJ databases">
        <title>Phylogenomic resolution of chytrid fungi.</title>
        <authorList>
            <person name="Stajich J.E."/>
            <person name="Amses K."/>
            <person name="Simmons R."/>
            <person name="Seto K."/>
            <person name="Myers J."/>
            <person name="Bonds A."/>
            <person name="Quandt C.A."/>
            <person name="Barry K."/>
            <person name="Liu P."/>
            <person name="Grigoriev I."/>
            <person name="Longcore J.E."/>
            <person name="James T.Y."/>
        </authorList>
    </citation>
    <scope>NUCLEOTIDE SEQUENCE</scope>
    <source>
        <strain evidence="3">JEL0513</strain>
    </source>
</reference>
<dbReference type="PANTHER" id="PTHR46423:SF1">
    <property type="entry name" value="RNA POLYMERASE II-ASSOCIATED PROTEIN 3"/>
    <property type="match status" value="1"/>
</dbReference>
<dbReference type="PANTHER" id="PTHR46423">
    <property type="entry name" value="RNA POLYMERASE II-ASSOCIATED PROTEIN 3"/>
    <property type="match status" value="1"/>
</dbReference>
<dbReference type="InterPro" id="IPR011990">
    <property type="entry name" value="TPR-like_helical_dom_sf"/>
</dbReference>
<dbReference type="SMART" id="SM00028">
    <property type="entry name" value="TPR"/>
    <property type="match status" value="3"/>
</dbReference>
<feature type="compositionally biased region" description="Polar residues" evidence="2">
    <location>
        <begin position="124"/>
        <end position="137"/>
    </location>
</feature>
<organism evidence="3 4">
    <name type="scientific">Physocladia obscura</name>
    <dbReference type="NCBI Taxonomy" id="109957"/>
    <lineage>
        <taxon>Eukaryota</taxon>
        <taxon>Fungi</taxon>
        <taxon>Fungi incertae sedis</taxon>
        <taxon>Chytridiomycota</taxon>
        <taxon>Chytridiomycota incertae sedis</taxon>
        <taxon>Chytridiomycetes</taxon>
        <taxon>Chytridiales</taxon>
        <taxon>Chytriomycetaceae</taxon>
        <taxon>Physocladia</taxon>
    </lineage>
</organism>
<proteinExistence type="predicted"/>